<dbReference type="EMBL" id="DMAN01000171">
    <property type="protein sequence ID" value="HAE27075.1"/>
    <property type="molecule type" value="Genomic_DNA"/>
</dbReference>
<dbReference type="CDD" id="cd00093">
    <property type="entry name" value="HTH_XRE"/>
    <property type="match status" value="1"/>
</dbReference>
<protein>
    <recommendedName>
        <fullName evidence="1">HTH cro/C1-type domain-containing protein</fullName>
    </recommendedName>
</protein>
<dbReference type="GO" id="GO:0003677">
    <property type="term" value="F:DNA binding"/>
    <property type="evidence" value="ECO:0007669"/>
    <property type="project" value="InterPro"/>
</dbReference>
<gene>
    <name evidence="2" type="ORF">DCG58_07940</name>
</gene>
<comment type="caution">
    <text evidence="2">The sequence shown here is derived from an EMBL/GenBank/DDBJ whole genome shotgun (WGS) entry which is preliminary data.</text>
</comment>
<evidence type="ECO:0000313" key="3">
    <source>
        <dbReference type="Proteomes" id="UP000259610"/>
    </source>
</evidence>
<dbReference type="Pfam" id="PF01381">
    <property type="entry name" value="HTH_3"/>
    <property type="match status" value="1"/>
</dbReference>
<dbReference type="SUPFAM" id="SSF47413">
    <property type="entry name" value="lambda repressor-like DNA-binding domains"/>
    <property type="match status" value="1"/>
</dbReference>
<feature type="domain" description="HTH cro/C1-type" evidence="1">
    <location>
        <begin position="3"/>
        <end position="57"/>
    </location>
</feature>
<organism evidence="2 3">
    <name type="scientific">Hyphomonas adhaerens</name>
    <dbReference type="NCBI Taxonomy" id="81029"/>
    <lineage>
        <taxon>Bacteria</taxon>
        <taxon>Pseudomonadati</taxon>
        <taxon>Pseudomonadota</taxon>
        <taxon>Alphaproteobacteria</taxon>
        <taxon>Hyphomonadales</taxon>
        <taxon>Hyphomonadaceae</taxon>
        <taxon>Hyphomonas</taxon>
    </lineage>
</organism>
<dbReference type="AlphaFoldDB" id="A0A3B9GX83"/>
<evidence type="ECO:0000313" key="2">
    <source>
        <dbReference type="EMBL" id="HAE27075.1"/>
    </source>
</evidence>
<accession>A0A3B9GX83</accession>
<dbReference type="InterPro" id="IPR001387">
    <property type="entry name" value="Cro/C1-type_HTH"/>
</dbReference>
<proteinExistence type="predicted"/>
<evidence type="ECO:0000259" key="1">
    <source>
        <dbReference type="PROSITE" id="PS50943"/>
    </source>
</evidence>
<reference evidence="2 3" key="1">
    <citation type="journal article" date="2018" name="Nat. Biotechnol.">
        <title>A standardized bacterial taxonomy based on genome phylogeny substantially revises the tree of life.</title>
        <authorList>
            <person name="Parks D.H."/>
            <person name="Chuvochina M."/>
            <person name="Waite D.W."/>
            <person name="Rinke C."/>
            <person name="Skarshewski A."/>
            <person name="Chaumeil P.A."/>
            <person name="Hugenholtz P."/>
        </authorList>
    </citation>
    <scope>NUCLEOTIDE SEQUENCE [LARGE SCALE GENOMIC DNA]</scope>
    <source>
        <strain evidence="2">UBA8733</strain>
    </source>
</reference>
<name>A0A3B9GX83_9PROT</name>
<dbReference type="Proteomes" id="UP000259610">
    <property type="component" value="Unassembled WGS sequence"/>
</dbReference>
<dbReference type="PROSITE" id="PS50943">
    <property type="entry name" value="HTH_CROC1"/>
    <property type="match status" value="1"/>
</dbReference>
<dbReference type="SMART" id="SM00530">
    <property type="entry name" value="HTH_XRE"/>
    <property type="match status" value="1"/>
</dbReference>
<dbReference type="Gene3D" id="1.10.260.40">
    <property type="entry name" value="lambda repressor-like DNA-binding domains"/>
    <property type="match status" value="1"/>
</dbReference>
<sequence>MNIRRLRLDRKLSLQELAERLGISHQQLQKYETSMNRVSAGMLHAIAETLRVPVIALFEGALNGTDGKGRRPSAVDKLRSECACLVDRIDCARTMQQAASVLKALAQTP</sequence>
<dbReference type="InterPro" id="IPR010982">
    <property type="entry name" value="Lambda_DNA-bd_dom_sf"/>
</dbReference>